<dbReference type="PROSITE" id="PS52050">
    <property type="entry name" value="WYL"/>
    <property type="match status" value="1"/>
</dbReference>
<gene>
    <name evidence="5" type="ORF">BAMA_21410</name>
</gene>
<dbReference type="Pfam" id="PF08279">
    <property type="entry name" value="HTH_11"/>
    <property type="match status" value="1"/>
</dbReference>
<accession>A0A073JPQ7</accession>
<dbReference type="AlphaFoldDB" id="A0A073JPQ7"/>
<dbReference type="EMBL" id="JOTN01000061">
    <property type="protein sequence ID" value="KEK17059.1"/>
    <property type="molecule type" value="Genomic_DNA"/>
</dbReference>
<dbReference type="Gene3D" id="1.10.10.10">
    <property type="entry name" value="Winged helix-like DNA-binding domain superfamily/Winged helix DNA-binding domain"/>
    <property type="match status" value="1"/>
</dbReference>
<dbReference type="InterPro" id="IPR026881">
    <property type="entry name" value="WYL_dom"/>
</dbReference>
<comment type="caution">
    <text evidence="5">The sequence shown here is derived from an EMBL/GenBank/DDBJ whole genome shotgun (WGS) entry which is preliminary data.</text>
</comment>
<name>A0A073JPQ7_9BACI</name>
<feature type="non-terminal residue" evidence="5">
    <location>
        <position position="1"/>
    </location>
</feature>
<dbReference type="RefSeq" id="WP_034644378.1">
    <property type="nucleotide sequence ID" value="NZ_JOTN01000061.1"/>
</dbReference>
<dbReference type="InterPro" id="IPR051534">
    <property type="entry name" value="CBASS_pafABC_assoc_protein"/>
</dbReference>
<feature type="domain" description="HTH deoR-type" evidence="4">
    <location>
        <begin position="7"/>
        <end position="66"/>
    </location>
</feature>
<dbReference type="PROSITE" id="PS51000">
    <property type="entry name" value="HTH_DEOR_2"/>
    <property type="match status" value="1"/>
</dbReference>
<dbReference type="Proteomes" id="UP000027822">
    <property type="component" value="Unassembled WGS sequence"/>
</dbReference>
<evidence type="ECO:0000256" key="3">
    <source>
        <dbReference type="SAM" id="Phobius"/>
    </source>
</evidence>
<reference evidence="5 6" key="1">
    <citation type="submission" date="2014-06" db="EMBL/GenBank/DDBJ databases">
        <title>Draft genome sequence of Bacillus manliponensis JCM 15802 (MCCC 1A00708).</title>
        <authorList>
            <person name="Lai Q."/>
            <person name="Liu Y."/>
            <person name="Shao Z."/>
        </authorList>
    </citation>
    <scope>NUCLEOTIDE SEQUENCE [LARGE SCALE GENOMIC DNA]</scope>
    <source>
        <strain evidence="5 6">JCM 15802</strain>
    </source>
</reference>
<evidence type="ECO:0000313" key="6">
    <source>
        <dbReference type="Proteomes" id="UP000027822"/>
    </source>
</evidence>
<sequence length="318" mass="36416">GDLFMSRTGRLFELLITLNTKHHFTVQELADEFHVSRRTMLRDLQLLSEMGVPLSSSTGPNGGYSLMRQQKLPAISLTAEEATGLLLSYELLEEQDGPFKQENISTLTKIRASMSSSMIQEMEKLKERIGIDLPKRSFHNHYLREVLQASLEKEFLQIQYESRSGQSTRTIFPFGIFLANGLWYCLAFCYKRNRNVSFRIDRIMSVSINKKISKIPPKDITVNEWLKRTVDIHKELTLRAKLTKKACKQIDPHPIGEWIQLKPDGTGIIHKVICDSDVPFIGSLFLGLGSEIFIEEPPQLIQFVREEAQKIVSQYLDG</sequence>
<dbReference type="InterPro" id="IPR013196">
    <property type="entry name" value="HTH_11"/>
</dbReference>
<dbReference type="Pfam" id="PF13280">
    <property type="entry name" value="WYL"/>
    <property type="match status" value="1"/>
</dbReference>
<evidence type="ECO:0000259" key="4">
    <source>
        <dbReference type="PROSITE" id="PS51000"/>
    </source>
</evidence>
<dbReference type="InterPro" id="IPR036388">
    <property type="entry name" value="WH-like_DNA-bd_sf"/>
</dbReference>
<keyword evidence="3" id="KW-0472">Membrane</keyword>
<evidence type="ECO:0000256" key="1">
    <source>
        <dbReference type="ARBA" id="ARBA00023015"/>
    </source>
</evidence>
<keyword evidence="3" id="KW-0812">Transmembrane</keyword>
<dbReference type="eggNOG" id="COG2378">
    <property type="taxonomic scope" value="Bacteria"/>
</dbReference>
<dbReference type="GO" id="GO:0003700">
    <property type="term" value="F:DNA-binding transcription factor activity"/>
    <property type="evidence" value="ECO:0007669"/>
    <property type="project" value="InterPro"/>
</dbReference>
<evidence type="ECO:0000313" key="5">
    <source>
        <dbReference type="EMBL" id="KEK17059.1"/>
    </source>
</evidence>
<proteinExistence type="predicted"/>
<dbReference type="PANTHER" id="PTHR34580">
    <property type="match status" value="1"/>
</dbReference>
<dbReference type="PIRSF" id="PIRSF016838">
    <property type="entry name" value="PafC"/>
    <property type="match status" value="1"/>
</dbReference>
<dbReference type="InterPro" id="IPR028349">
    <property type="entry name" value="PafC-like"/>
</dbReference>
<keyword evidence="2" id="KW-0804">Transcription</keyword>
<dbReference type="InterPro" id="IPR001034">
    <property type="entry name" value="DeoR_HTH"/>
</dbReference>
<dbReference type="InterPro" id="IPR036390">
    <property type="entry name" value="WH_DNA-bd_sf"/>
</dbReference>
<protein>
    <recommendedName>
        <fullName evidence="4">HTH deoR-type domain-containing protein</fullName>
    </recommendedName>
</protein>
<evidence type="ECO:0000256" key="2">
    <source>
        <dbReference type="ARBA" id="ARBA00023163"/>
    </source>
</evidence>
<organism evidence="5 6">
    <name type="scientific">Bacillus manliponensis</name>
    <dbReference type="NCBI Taxonomy" id="574376"/>
    <lineage>
        <taxon>Bacteria</taxon>
        <taxon>Bacillati</taxon>
        <taxon>Bacillota</taxon>
        <taxon>Bacilli</taxon>
        <taxon>Bacillales</taxon>
        <taxon>Bacillaceae</taxon>
        <taxon>Bacillus</taxon>
        <taxon>Bacillus cereus group</taxon>
    </lineage>
</organism>
<keyword evidence="3" id="KW-1133">Transmembrane helix</keyword>
<dbReference type="SUPFAM" id="SSF46785">
    <property type="entry name" value="Winged helix' DNA-binding domain"/>
    <property type="match status" value="1"/>
</dbReference>
<keyword evidence="6" id="KW-1185">Reference proteome</keyword>
<feature type="transmembrane region" description="Helical" evidence="3">
    <location>
        <begin position="171"/>
        <end position="190"/>
    </location>
</feature>
<dbReference type="STRING" id="574376.BAMA_21410"/>
<dbReference type="PANTHER" id="PTHR34580:SF9">
    <property type="entry name" value="SLL5097 PROTEIN"/>
    <property type="match status" value="1"/>
</dbReference>
<keyword evidence="1" id="KW-0805">Transcription regulation</keyword>